<reference evidence="1" key="1">
    <citation type="submission" date="2020-08" db="EMBL/GenBank/DDBJ databases">
        <title>Multicomponent nature underlies the extraordinary mechanical properties of spider dragline silk.</title>
        <authorList>
            <person name="Kono N."/>
            <person name="Nakamura H."/>
            <person name="Mori M."/>
            <person name="Yoshida Y."/>
            <person name="Ohtoshi R."/>
            <person name="Malay A.D."/>
            <person name="Moran D.A.P."/>
            <person name="Tomita M."/>
            <person name="Numata K."/>
            <person name="Arakawa K."/>
        </authorList>
    </citation>
    <scope>NUCLEOTIDE SEQUENCE</scope>
</reference>
<keyword evidence="2" id="KW-1185">Reference proteome</keyword>
<dbReference type="EMBL" id="BMAW01010778">
    <property type="protein sequence ID" value="GFT20370.1"/>
    <property type="molecule type" value="Genomic_DNA"/>
</dbReference>
<comment type="caution">
    <text evidence="1">The sequence shown here is derived from an EMBL/GenBank/DDBJ whole genome shotgun (WGS) entry which is preliminary data.</text>
</comment>
<name>A0A8X6NKX0_NEPPI</name>
<protein>
    <submittedName>
        <fullName evidence="1">Uncharacterized protein</fullName>
    </submittedName>
</protein>
<dbReference type="AlphaFoldDB" id="A0A8X6NKX0"/>
<gene>
    <name evidence="1" type="ORF">NPIL_49991</name>
</gene>
<evidence type="ECO:0000313" key="2">
    <source>
        <dbReference type="Proteomes" id="UP000887013"/>
    </source>
</evidence>
<dbReference type="Proteomes" id="UP000887013">
    <property type="component" value="Unassembled WGS sequence"/>
</dbReference>
<organism evidence="1 2">
    <name type="scientific">Nephila pilipes</name>
    <name type="common">Giant wood spider</name>
    <name type="synonym">Nephila maculata</name>
    <dbReference type="NCBI Taxonomy" id="299642"/>
    <lineage>
        <taxon>Eukaryota</taxon>
        <taxon>Metazoa</taxon>
        <taxon>Ecdysozoa</taxon>
        <taxon>Arthropoda</taxon>
        <taxon>Chelicerata</taxon>
        <taxon>Arachnida</taxon>
        <taxon>Araneae</taxon>
        <taxon>Araneomorphae</taxon>
        <taxon>Entelegynae</taxon>
        <taxon>Araneoidea</taxon>
        <taxon>Nephilidae</taxon>
        <taxon>Nephila</taxon>
    </lineage>
</organism>
<sequence length="109" mass="12374">MICAIGYNLKCEIVSDDDAFLSGNKNISENRSEYSVAECFLFLNSFLLLSNTAKQKRTFTEESNLLLDNVMGLRYIDTVENDEWTIQAKIYLTQTLSKKGLLHYSSLGC</sequence>
<evidence type="ECO:0000313" key="1">
    <source>
        <dbReference type="EMBL" id="GFT20370.1"/>
    </source>
</evidence>
<proteinExistence type="predicted"/>
<accession>A0A8X6NKX0</accession>